<keyword evidence="3 8" id="KW-0235">DNA replication</keyword>
<dbReference type="Pfam" id="PF00308">
    <property type="entry name" value="Bac_DnaA"/>
    <property type="match status" value="1"/>
</dbReference>
<dbReference type="HAMAP" id="MF_00377">
    <property type="entry name" value="DnaA_bact"/>
    <property type="match status" value="1"/>
</dbReference>
<dbReference type="InterPro" id="IPR027417">
    <property type="entry name" value="P-loop_NTPase"/>
</dbReference>
<keyword evidence="4 8" id="KW-0547">Nucleotide-binding</keyword>
<dbReference type="InterPro" id="IPR024633">
    <property type="entry name" value="DnaA_N_dom"/>
</dbReference>
<accession>A0A4S4G1K0</accession>
<dbReference type="PANTHER" id="PTHR30050">
    <property type="entry name" value="CHROMOSOMAL REPLICATION INITIATOR PROTEIN DNAA"/>
    <property type="match status" value="1"/>
</dbReference>
<dbReference type="GO" id="GO:0006275">
    <property type="term" value="P:regulation of DNA replication"/>
    <property type="evidence" value="ECO:0007669"/>
    <property type="project" value="UniProtKB-UniRule"/>
</dbReference>
<proteinExistence type="inferred from homology"/>
<dbReference type="GO" id="GO:0005737">
    <property type="term" value="C:cytoplasm"/>
    <property type="evidence" value="ECO:0007669"/>
    <property type="project" value="UniProtKB-SubCell"/>
</dbReference>
<dbReference type="InterPro" id="IPR013317">
    <property type="entry name" value="DnaA_dom"/>
</dbReference>
<dbReference type="SMART" id="SM00760">
    <property type="entry name" value="Bac_DnaA_C"/>
    <property type="match status" value="1"/>
</dbReference>
<dbReference type="PANTHER" id="PTHR30050:SF2">
    <property type="entry name" value="CHROMOSOMAL REPLICATION INITIATOR PROTEIN DNAA"/>
    <property type="match status" value="1"/>
</dbReference>
<dbReference type="EMBL" id="SSTJ01000014">
    <property type="protein sequence ID" value="THG36541.1"/>
    <property type="molecule type" value="Genomic_DNA"/>
</dbReference>
<evidence type="ECO:0000313" key="15">
    <source>
        <dbReference type="EMBL" id="THG36541.1"/>
    </source>
</evidence>
<sequence>MDSEKLNEQWRAISAQVSSYADMDASQVSAFFSRLEPQAMSDSFLMLTADNDFIKSWVEQHYVEPIQRALRDLTGVQFVVAVAVDPTQEARKAASATVTAPAAGSAATAPAAGAVTTPVVPPAPPATGTAATPAVPPAPAPGQAGALGRATPLPTSSPMGTAPLSTAPQPYMPPYDEAAVIDHYSPQPAPEAATGGASRPSCSTSSLTFGNFVIGDSNRMAYSMAVEVAESPGRSPLNPLFIYGKSGLGKTHLMRAIQNYIEETRPGMRTVYADSADFLSKHVEAARAHDREKSSYKDFKTYYEEADVLLIDDVQYLQGKTQTLDIVFQLFNTLTAQGKQVVLSADRMPKNIGIDERYYSRFSAGGVIDIQPPEIETKLGIVKSFADEYSRGEGLGNFTLASDIQMYIAENSSSNIRELKSAVTKVIYQMMLFNRADMTVEEVRTLLENHFSGGPSRNLSIEDIQRAVESFFKVSRSDLVGPKRSRSVVYPRQIAIYLCRQLLDLPYNDIGKKFNRDHSTAMHSVASVEEMLKDNRGVQEEIEALQKIISEYSE</sequence>
<comment type="similarity">
    <text evidence="1 8 11">Belongs to the DnaA family.</text>
</comment>
<dbReference type="RefSeq" id="WP_136435367.1">
    <property type="nucleotide sequence ID" value="NZ_SSTJ01000014.1"/>
</dbReference>
<dbReference type="Pfam" id="PF11638">
    <property type="entry name" value="DnaA_N"/>
    <property type="match status" value="1"/>
</dbReference>
<evidence type="ECO:0000256" key="5">
    <source>
        <dbReference type="ARBA" id="ARBA00022840"/>
    </source>
</evidence>
<dbReference type="PRINTS" id="PR00051">
    <property type="entry name" value="DNAA"/>
</dbReference>
<dbReference type="SUPFAM" id="SSF48295">
    <property type="entry name" value="TrpR-like"/>
    <property type="match status" value="1"/>
</dbReference>
<feature type="region of interest" description="Domain I, interacts with DnaA modulators" evidence="8">
    <location>
        <begin position="1"/>
        <end position="94"/>
    </location>
</feature>
<keyword evidence="6 8" id="KW-0446">Lipid-binding</keyword>
<dbReference type="CDD" id="cd00009">
    <property type="entry name" value="AAA"/>
    <property type="match status" value="1"/>
</dbReference>
<dbReference type="InterPro" id="IPR013159">
    <property type="entry name" value="DnaA_C"/>
</dbReference>
<dbReference type="SMART" id="SM00382">
    <property type="entry name" value="AAA"/>
    <property type="match status" value="1"/>
</dbReference>
<dbReference type="Gene3D" id="3.30.300.180">
    <property type="match status" value="1"/>
</dbReference>
<evidence type="ECO:0000256" key="12">
    <source>
        <dbReference type="SAM" id="MobiDB-lite"/>
    </source>
</evidence>
<evidence type="ECO:0000256" key="6">
    <source>
        <dbReference type="ARBA" id="ARBA00023121"/>
    </source>
</evidence>
<evidence type="ECO:0000256" key="9">
    <source>
        <dbReference type="NCBIfam" id="TIGR00362"/>
    </source>
</evidence>
<dbReference type="InterPro" id="IPR003593">
    <property type="entry name" value="AAA+_ATPase"/>
</dbReference>
<protein>
    <recommendedName>
        <fullName evidence="8 9">Chromosomal replication initiator protein DnaA</fullName>
    </recommendedName>
</protein>
<dbReference type="CDD" id="cd06571">
    <property type="entry name" value="Bac_DnaA_C"/>
    <property type="match status" value="1"/>
</dbReference>
<feature type="region of interest" description="Domain IV, binds dsDNA" evidence="8">
    <location>
        <begin position="431"/>
        <end position="554"/>
    </location>
</feature>
<name>A0A4S4G1K0_9ACTN</name>
<evidence type="ECO:0000256" key="1">
    <source>
        <dbReference type="ARBA" id="ARBA00006583"/>
    </source>
</evidence>
<evidence type="ECO:0000256" key="11">
    <source>
        <dbReference type="RuleBase" id="RU004227"/>
    </source>
</evidence>
<dbReference type="GO" id="GO:0008289">
    <property type="term" value="F:lipid binding"/>
    <property type="evidence" value="ECO:0007669"/>
    <property type="project" value="UniProtKB-KW"/>
</dbReference>
<comment type="subunit">
    <text evidence="8">Oligomerizes as a right-handed, spiral filament on DNA at oriC.</text>
</comment>
<dbReference type="Pfam" id="PF08299">
    <property type="entry name" value="Bac_DnaA_C"/>
    <property type="match status" value="1"/>
</dbReference>
<evidence type="ECO:0000256" key="3">
    <source>
        <dbReference type="ARBA" id="ARBA00022705"/>
    </source>
</evidence>
<dbReference type="InterPro" id="IPR001957">
    <property type="entry name" value="Chromosome_initiator_DnaA"/>
</dbReference>
<comment type="subcellular location">
    <subcellularLocation>
        <location evidence="8">Cytoplasm</location>
    </subcellularLocation>
</comment>
<evidence type="ECO:0000259" key="13">
    <source>
        <dbReference type="SMART" id="SM00382"/>
    </source>
</evidence>
<dbReference type="Gene3D" id="1.10.1750.10">
    <property type="match status" value="1"/>
</dbReference>
<evidence type="ECO:0000256" key="10">
    <source>
        <dbReference type="RuleBase" id="RU000577"/>
    </source>
</evidence>
<comment type="function">
    <text evidence="8 10">Plays an essential role in the initiation and regulation of chromosomal replication. ATP-DnaA binds to the origin of replication (oriC) to initiate formation of the DNA replication initiation complex once per cell cycle. Binds the DnaA box (a 9 base pair repeat at the origin) and separates the double-stranded (ds)DNA. Forms a right-handed helical filament on oriC DNA; dsDNA binds to the exterior of the filament while single-stranded (ss)DNA is stabiized in the filament's interior. The ATP-DnaA-oriC complex binds and stabilizes one strand of the AT-rich DNA unwinding element (DUE), permitting loading of DNA polymerase. After initiation quickly degrades to an ADP-DnaA complex that is not apt for DNA replication. Binds acidic phospholipids.</text>
</comment>
<feature type="domain" description="Chromosomal replication initiator DnaA C-terminal" evidence="14">
    <location>
        <begin position="460"/>
        <end position="528"/>
    </location>
</feature>
<keyword evidence="7 8" id="KW-0238">DNA-binding</keyword>
<feature type="binding site" evidence="8">
    <location>
        <position position="251"/>
    </location>
    <ligand>
        <name>ATP</name>
        <dbReference type="ChEBI" id="CHEBI:30616"/>
    </ligand>
</feature>
<dbReference type="InterPro" id="IPR020591">
    <property type="entry name" value="Chromosome_initiator_DnaA-like"/>
</dbReference>
<comment type="caution">
    <text evidence="15">The sequence shown here is derived from an EMBL/GenBank/DDBJ whole genome shotgun (WGS) entry which is preliminary data.</text>
</comment>
<keyword evidence="5 8" id="KW-0067">ATP-binding</keyword>
<dbReference type="Gene3D" id="1.10.8.60">
    <property type="match status" value="1"/>
</dbReference>
<evidence type="ECO:0000256" key="8">
    <source>
        <dbReference type="HAMAP-Rule" id="MF_00377"/>
    </source>
</evidence>
<dbReference type="GO" id="GO:0005886">
    <property type="term" value="C:plasma membrane"/>
    <property type="evidence" value="ECO:0007669"/>
    <property type="project" value="TreeGrafter"/>
</dbReference>
<comment type="domain">
    <text evidence="8">Domain I is involved in oligomerization and binding regulators, domain II is flexibile and of varying length in different bacteria, domain III forms the AAA+ region, while domain IV binds dsDNA.</text>
</comment>
<evidence type="ECO:0000256" key="2">
    <source>
        <dbReference type="ARBA" id="ARBA00022490"/>
    </source>
</evidence>
<organism evidence="15 16">
    <name type="scientific">Adlercreutzia caecimuris</name>
    <dbReference type="NCBI Taxonomy" id="671266"/>
    <lineage>
        <taxon>Bacteria</taxon>
        <taxon>Bacillati</taxon>
        <taxon>Actinomycetota</taxon>
        <taxon>Coriobacteriia</taxon>
        <taxon>Eggerthellales</taxon>
        <taxon>Eggerthellaceae</taxon>
        <taxon>Adlercreutzia</taxon>
    </lineage>
</organism>
<feature type="binding site" evidence="8">
    <location>
        <position position="247"/>
    </location>
    <ligand>
        <name>ATP</name>
        <dbReference type="ChEBI" id="CHEBI:30616"/>
    </ligand>
</feature>
<dbReference type="Proteomes" id="UP000308978">
    <property type="component" value="Unassembled WGS sequence"/>
</dbReference>
<feature type="binding site" evidence="8">
    <location>
        <position position="250"/>
    </location>
    <ligand>
        <name>ATP</name>
        <dbReference type="ChEBI" id="CHEBI:30616"/>
    </ligand>
</feature>
<feature type="binding site" evidence="8">
    <location>
        <position position="249"/>
    </location>
    <ligand>
        <name>ATP</name>
        <dbReference type="ChEBI" id="CHEBI:30616"/>
    </ligand>
</feature>
<gene>
    <name evidence="8 15" type="primary">dnaA</name>
    <name evidence="15" type="ORF">E5986_09405</name>
</gene>
<evidence type="ECO:0000313" key="16">
    <source>
        <dbReference type="Proteomes" id="UP000308978"/>
    </source>
</evidence>
<dbReference type="Gene3D" id="3.40.50.300">
    <property type="entry name" value="P-loop containing nucleotide triphosphate hydrolases"/>
    <property type="match status" value="1"/>
</dbReference>
<comment type="caution">
    <text evidence="8">Lacks conserved residue(s) required for the propagation of feature annotation.</text>
</comment>
<keyword evidence="2 8" id="KW-0963">Cytoplasm</keyword>
<evidence type="ECO:0000256" key="4">
    <source>
        <dbReference type="ARBA" id="ARBA00022741"/>
    </source>
</evidence>
<dbReference type="NCBIfam" id="TIGR00362">
    <property type="entry name" value="DnaA"/>
    <property type="match status" value="1"/>
</dbReference>
<dbReference type="AlphaFoldDB" id="A0A4S4G1K0"/>
<dbReference type="InterPro" id="IPR010921">
    <property type="entry name" value="Trp_repressor/repl_initiator"/>
</dbReference>
<feature type="region of interest" description="Disordered" evidence="12">
    <location>
        <begin position="123"/>
        <end position="155"/>
    </location>
</feature>
<reference evidence="15 16" key="1">
    <citation type="submission" date="2019-04" db="EMBL/GenBank/DDBJ databases">
        <title>Microbes associate with the intestines of laboratory mice.</title>
        <authorList>
            <person name="Navarre W."/>
            <person name="Wong E."/>
            <person name="Huang K.C."/>
            <person name="Tropini C."/>
            <person name="Ng K."/>
            <person name="Yu B."/>
        </authorList>
    </citation>
    <scope>NUCLEOTIDE SEQUENCE [LARGE SCALE GENOMIC DNA]</scope>
    <source>
        <strain evidence="15 16">NM80_B27</strain>
    </source>
</reference>
<dbReference type="GO" id="GO:0005524">
    <property type="term" value="F:ATP binding"/>
    <property type="evidence" value="ECO:0007669"/>
    <property type="project" value="UniProtKB-UniRule"/>
</dbReference>
<dbReference type="SUPFAM" id="SSF52540">
    <property type="entry name" value="P-loop containing nucleoside triphosphate hydrolases"/>
    <property type="match status" value="1"/>
</dbReference>
<feature type="domain" description="AAA+ ATPase" evidence="13">
    <location>
        <begin position="236"/>
        <end position="374"/>
    </location>
</feature>
<evidence type="ECO:0000256" key="7">
    <source>
        <dbReference type="ARBA" id="ARBA00023125"/>
    </source>
</evidence>
<evidence type="ECO:0000259" key="14">
    <source>
        <dbReference type="SMART" id="SM00760"/>
    </source>
</evidence>
<dbReference type="GO" id="GO:0003688">
    <property type="term" value="F:DNA replication origin binding"/>
    <property type="evidence" value="ECO:0007669"/>
    <property type="project" value="UniProtKB-UniRule"/>
</dbReference>
<dbReference type="GO" id="GO:0006270">
    <property type="term" value="P:DNA replication initiation"/>
    <property type="evidence" value="ECO:0007669"/>
    <property type="project" value="UniProtKB-UniRule"/>
</dbReference>
<dbReference type="InterPro" id="IPR038454">
    <property type="entry name" value="DnaA_N_sf"/>
</dbReference>